<accession>A0A844Z0G8</accession>
<keyword evidence="7" id="KW-1185">Reference proteome</keyword>
<protein>
    <submittedName>
        <fullName evidence="6">Aldehyde dehydrogenase family protein</fullName>
    </submittedName>
</protein>
<dbReference type="PROSITE" id="PS00070">
    <property type="entry name" value="ALDEHYDE_DEHYDR_CYS"/>
    <property type="match status" value="1"/>
</dbReference>
<dbReference type="InterPro" id="IPR016163">
    <property type="entry name" value="Ald_DH_C"/>
</dbReference>
<feature type="active site" evidence="3">
    <location>
        <position position="267"/>
    </location>
</feature>
<evidence type="ECO:0000259" key="5">
    <source>
        <dbReference type="Pfam" id="PF00171"/>
    </source>
</evidence>
<evidence type="ECO:0000313" key="6">
    <source>
        <dbReference type="EMBL" id="MXO72838.1"/>
    </source>
</evidence>
<evidence type="ECO:0000256" key="3">
    <source>
        <dbReference type="PROSITE-ProRule" id="PRU10007"/>
    </source>
</evidence>
<comment type="caution">
    <text evidence="6">The sequence shown here is derived from an EMBL/GenBank/DDBJ whole genome shotgun (WGS) entry which is preliminary data.</text>
</comment>
<dbReference type="Proteomes" id="UP000466966">
    <property type="component" value="Unassembled WGS sequence"/>
</dbReference>
<dbReference type="PANTHER" id="PTHR11699">
    <property type="entry name" value="ALDEHYDE DEHYDROGENASE-RELATED"/>
    <property type="match status" value="1"/>
</dbReference>
<dbReference type="InterPro" id="IPR016162">
    <property type="entry name" value="Ald_DH_N"/>
</dbReference>
<dbReference type="InterPro" id="IPR016160">
    <property type="entry name" value="Ald_DH_CS_CYS"/>
</dbReference>
<keyword evidence="2 4" id="KW-0560">Oxidoreductase</keyword>
<gene>
    <name evidence="6" type="ORF">GRI99_14490</name>
</gene>
<evidence type="ECO:0000256" key="4">
    <source>
        <dbReference type="RuleBase" id="RU003345"/>
    </source>
</evidence>
<evidence type="ECO:0000256" key="1">
    <source>
        <dbReference type="ARBA" id="ARBA00009986"/>
    </source>
</evidence>
<evidence type="ECO:0000313" key="7">
    <source>
        <dbReference type="Proteomes" id="UP000466966"/>
    </source>
</evidence>
<dbReference type="EMBL" id="WTYV01000006">
    <property type="protein sequence ID" value="MXO72838.1"/>
    <property type="molecule type" value="Genomic_DNA"/>
</dbReference>
<reference evidence="6 7" key="1">
    <citation type="submission" date="2019-12" db="EMBL/GenBank/DDBJ databases">
        <title>Genomic-based taxomic classification of the family Erythrobacteraceae.</title>
        <authorList>
            <person name="Xu L."/>
        </authorList>
    </citation>
    <scope>NUCLEOTIDE SEQUENCE [LARGE SCALE GENOMIC DNA]</scope>
    <source>
        <strain evidence="6 7">M0322</strain>
    </source>
</reference>
<dbReference type="Gene3D" id="3.40.309.10">
    <property type="entry name" value="Aldehyde Dehydrogenase, Chain A, domain 2"/>
    <property type="match status" value="1"/>
</dbReference>
<dbReference type="InterPro" id="IPR016161">
    <property type="entry name" value="Ald_DH/histidinol_DH"/>
</dbReference>
<dbReference type="SUPFAM" id="SSF53720">
    <property type="entry name" value="ALDH-like"/>
    <property type="match status" value="1"/>
</dbReference>
<dbReference type="InterPro" id="IPR029510">
    <property type="entry name" value="Ald_DH_CS_GLU"/>
</dbReference>
<dbReference type="RefSeq" id="WP_160772771.1">
    <property type="nucleotide sequence ID" value="NZ_WTYV01000006.1"/>
</dbReference>
<feature type="domain" description="Aldehyde dehydrogenase" evidence="5">
    <location>
        <begin position="36"/>
        <end position="492"/>
    </location>
</feature>
<dbReference type="GO" id="GO:0016620">
    <property type="term" value="F:oxidoreductase activity, acting on the aldehyde or oxo group of donors, NAD or NADP as acceptor"/>
    <property type="evidence" value="ECO:0007669"/>
    <property type="project" value="InterPro"/>
</dbReference>
<comment type="similarity">
    <text evidence="1 4">Belongs to the aldehyde dehydrogenase family.</text>
</comment>
<organism evidence="6 7">
    <name type="scientific">Alteraurantiacibacter buctensis</name>
    <dbReference type="NCBI Taxonomy" id="1503981"/>
    <lineage>
        <taxon>Bacteria</taxon>
        <taxon>Pseudomonadati</taxon>
        <taxon>Pseudomonadota</taxon>
        <taxon>Alphaproteobacteria</taxon>
        <taxon>Sphingomonadales</taxon>
        <taxon>Erythrobacteraceae</taxon>
        <taxon>Alteraurantiacibacter</taxon>
    </lineage>
</organism>
<evidence type="ECO:0000256" key="2">
    <source>
        <dbReference type="ARBA" id="ARBA00023002"/>
    </source>
</evidence>
<dbReference type="PROSITE" id="PS00687">
    <property type="entry name" value="ALDEHYDE_DEHYDR_GLU"/>
    <property type="match status" value="1"/>
</dbReference>
<dbReference type="FunFam" id="3.40.605.10:FF:000007">
    <property type="entry name" value="NAD/NADP-dependent betaine aldehyde dehydrogenase"/>
    <property type="match status" value="1"/>
</dbReference>
<sequence>MDIDSTEAFRRARAWIAQAGDHIIGGERVPGRGVGIPVIDPASEEQIGAIAAGDADDVGAAVQAARDCFRSPAWRDMAPAAREGLLLRLADLVEREAPVLAAIETLDNGVPYPMALAMAGKGGPSAIRYNAGWARRLGGEEVTPSVPGRWHAYTVNEPVGVAALIVPWNAPLAIACNKVSAALAAGCTAVLKPAELAPMSCIRLVELAHEAGFPAGAINLVDGTGIAAGAELAAHPGVDKISFTGSTATGQGIMRQAAQRITRISLELGGKSPVVVFDDANLARAVPGVGMGIFANSGQVCAAGSRLFLHDAIYGRFMEQLCAFAAGLKVGPGSQQGAMIGPLISAPQRDKVSAYVAGAVAEGARVAFRGDVPAGPGFFHPLTILDQVDPAMRAVREEIFGPVLCVMRFYGDETLEALMQRANDTEYGLSAYGWTTSLERAQVMARHLRAGSVKINGSGMEFALPFGGFGQSGLGRENGRAGVLAFTEPKAVMIGY</sequence>
<dbReference type="Pfam" id="PF00171">
    <property type="entry name" value="Aldedh"/>
    <property type="match status" value="1"/>
</dbReference>
<dbReference type="InterPro" id="IPR015590">
    <property type="entry name" value="Aldehyde_DH_dom"/>
</dbReference>
<dbReference type="AlphaFoldDB" id="A0A844Z0G8"/>
<dbReference type="OrthoDB" id="9761688at2"/>
<proteinExistence type="inferred from homology"/>
<dbReference type="Gene3D" id="3.40.605.10">
    <property type="entry name" value="Aldehyde Dehydrogenase, Chain A, domain 1"/>
    <property type="match status" value="1"/>
</dbReference>
<name>A0A844Z0G8_9SPHN</name>